<protein>
    <submittedName>
        <fullName evidence="2">Uncharacterized protein</fullName>
    </submittedName>
</protein>
<accession>A0A368FN49</accession>
<sequence>MKTVHPIFPSHEALAATSSGSPAMPKMNGDEPRLQSHVGYGSCAISSKRKSLLLSIPPPHWVKAPLQIRSHSGFFRRLFSVVGEVPTCDCTYVQVSR</sequence>
<dbReference type="AlphaFoldDB" id="A0A368FN49"/>
<keyword evidence="3" id="KW-1185">Reference proteome</keyword>
<evidence type="ECO:0000313" key="2">
    <source>
        <dbReference type="EMBL" id="RCN33651.1"/>
    </source>
</evidence>
<dbReference type="EMBL" id="JOJR01000885">
    <property type="protein sequence ID" value="RCN33651.1"/>
    <property type="molecule type" value="Genomic_DNA"/>
</dbReference>
<organism evidence="2 3">
    <name type="scientific">Ancylostoma caninum</name>
    <name type="common">Dog hookworm</name>
    <dbReference type="NCBI Taxonomy" id="29170"/>
    <lineage>
        <taxon>Eukaryota</taxon>
        <taxon>Metazoa</taxon>
        <taxon>Ecdysozoa</taxon>
        <taxon>Nematoda</taxon>
        <taxon>Chromadorea</taxon>
        <taxon>Rhabditida</taxon>
        <taxon>Rhabditina</taxon>
        <taxon>Rhabditomorpha</taxon>
        <taxon>Strongyloidea</taxon>
        <taxon>Ancylostomatidae</taxon>
        <taxon>Ancylostomatinae</taxon>
        <taxon>Ancylostoma</taxon>
    </lineage>
</organism>
<reference evidence="2 3" key="1">
    <citation type="submission" date="2014-10" db="EMBL/GenBank/DDBJ databases">
        <title>Draft genome of the hookworm Ancylostoma caninum.</title>
        <authorList>
            <person name="Mitreva M."/>
        </authorList>
    </citation>
    <scope>NUCLEOTIDE SEQUENCE [LARGE SCALE GENOMIC DNA]</scope>
    <source>
        <strain evidence="2 3">Baltimore</strain>
    </source>
</reference>
<dbReference type="Proteomes" id="UP000252519">
    <property type="component" value="Unassembled WGS sequence"/>
</dbReference>
<proteinExistence type="predicted"/>
<feature type="region of interest" description="Disordered" evidence="1">
    <location>
        <begin position="1"/>
        <end position="35"/>
    </location>
</feature>
<comment type="caution">
    <text evidence="2">The sequence shown here is derived from an EMBL/GenBank/DDBJ whole genome shotgun (WGS) entry which is preliminary data.</text>
</comment>
<name>A0A368FN49_ANCCA</name>
<evidence type="ECO:0000256" key="1">
    <source>
        <dbReference type="SAM" id="MobiDB-lite"/>
    </source>
</evidence>
<evidence type="ECO:0000313" key="3">
    <source>
        <dbReference type="Proteomes" id="UP000252519"/>
    </source>
</evidence>
<gene>
    <name evidence="2" type="ORF">ANCCAN_20512</name>
</gene>